<protein>
    <submittedName>
        <fullName evidence="5">FAD-binding oxidoreductase</fullName>
    </submittedName>
</protein>
<gene>
    <name evidence="5" type="ORF">B9G39_23155</name>
</gene>
<dbReference type="AlphaFoldDB" id="A0A4P9VRB9"/>
<dbReference type="Gene3D" id="3.30.465.10">
    <property type="match status" value="1"/>
</dbReference>
<dbReference type="SUPFAM" id="SSF56176">
    <property type="entry name" value="FAD-binding/transporter-associated domain-like"/>
    <property type="match status" value="1"/>
</dbReference>
<dbReference type="InterPro" id="IPR016170">
    <property type="entry name" value="Cytok_DH_C_sf"/>
</dbReference>
<dbReference type="GO" id="GO:0004458">
    <property type="term" value="F:D-lactate dehydrogenase (cytochrome) activity"/>
    <property type="evidence" value="ECO:0007669"/>
    <property type="project" value="TreeGrafter"/>
</dbReference>
<dbReference type="GO" id="GO:1903457">
    <property type="term" value="P:lactate catabolic process"/>
    <property type="evidence" value="ECO:0007669"/>
    <property type="project" value="TreeGrafter"/>
</dbReference>
<reference evidence="5 6" key="1">
    <citation type="submission" date="2017-04" db="EMBL/GenBank/DDBJ databases">
        <title>Draft genome sequence of Zooshikella ganghwensis VG4 isolated from Red Sea sediments.</title>
        <authorList>
            <person name="Rehman Z."/>
            <person name="Alam I."/>
            <person name="Kamau A."/>
            <person name="Bajic V."/>
            <person name="Leiknes T."/>
        </authorList>
    </citation>
    <scope>NUCLEOTIDE SEQUENCE [LARGE SCALE GENOMIC DNA]</scope>
    <source>
        <strain evidence="5 6">VG4</strain>
    </source>
</reference>
<dbReference type="GO" id="GO:0008720">
    <property type="term" value="F:D-lactate dehydrogenase (NAD+) activity"/>
    <property type="evidence" value="ECO:0007669"/>
    <property type="project" value="TreeGrafter"/>
</dbReference>
<keyword evidence="2" id="KW-0285">Flavoprotein</keyword>
<dbReference type="Gene3D" id="3.40.462.10">
    <property type="entry name" value="FAD-linked oxidases, C-terminal domain"/>
    <property type="match status" value="1"/>
</dbReference>
<evidence type="ECO:0000313" key="6">
    <source>
        <dbReference type="Proteomes" id="UP000257039"/>
    </source>
</evidence>
<dbReference type="InterPro" id="IPR036318">
    <property type="entry name" value="FAD-bd_PCMH-like_sf"/>
</dbReference>
<dbReference type="InterPro" id="IPR016167">
    <property type="entry name" value="FAD-bd_PCMH_sub1"/>
</dbReference>
<accession>A0A4P9VRB9</accession>
<dbReference type="EMBL" id="NDXW01000001">
    <property type="protein sequence ID" value="RDH46113.1"/>
    <property type="molecule type" value="Genomic_DNA"/>
</dbReference>
<dbReference type="SUPFAM" id="SSF55103">
    <property type="entry name" value="FAD-linked oxidases, C-terminal domain"/>
    <property type="match status" value="1"/>
</dbReference>
<proteinExistence type="inferred from homology"/>
<dbReference type="Gene3D" id="3.30.43.10">
    <property type="entry name" value="Uridine Diphospho-n-acetylenolpyruvylglucosamine Reductase, domain 2"/>
    <property type="match status" value="1"/>
</dbReference>
<dbReference type="PROSITE" id="PS51387">
    <property type="entry name" value="FAD_PCMH"/>
    <property type="match status" value="1"/>
</dbReference>
<dbReference type="Proteomes" id="UP000257039">
    <property type="component" value="Unassembled WGS sequence"/>
</dbReference>
<dbReference type="Pfam" id="PF01565">
    <property type="entry name" value="FAD_binding_4"/>
    <property type="match status" value="1"/>
</dbReference>
<dbReference type="InterPro" id="IPR006094">
    <property type="entry name" value="Oxid_FAD_bind_N"/>
</dbReference>
<dbReference type="InterPro" id="IPR016164">
    <property type="entry name" value="FAD-linked_Oxase-like_C"/>
</dbReference>
<organism evidence="5 6">
    <name type="scientific">Zooshikella ganghwensis</name>
    <dbReference type="NCBI Taxonomy" id="202772"/>
    <lineage>
        <taxon>Bacteria</taxon>
        <taxon>Pseudomonadati</taxon>
        <taxon>Pseudomonadota</taxon>
        <taxon>Gammaproteobacteria</taxon>
        <taxon>Oceanospirillales</taxon>
        <taxon>Zooshikellaceae</taxon>
        <taxon>Zooshikella</taxon>
    </lineage>
</organism>
<feature type="domain" description="FAD-binding PCMH-type" evidence="4">
    <location>
        <begin position="37"/>
        <end position="216"/>
    </location>
</feature>
<comment type="similarity">
    <text evidence="1">Belongs to the FAD-binding oxidoreductase/transferase type 4 family.</text>
</comment>
<dbReference type="PANTHER" id="PTHR11748:SF111">
    <property type="entry name" value="D-LACTATE DEHYDROGENASE, MITOCHONDRIAL-RELATED"/>
    <property type="match status" value="1"/>
</dbReference>
<name>A0A4P9VRB9_9GAMM</name>
<evidence type="ECO:0000256" key="3">
    <source>
        <dbReference type="ARBA" id="ARBA00022827"/>
    </source>
</evidence>
<keyword evidence="6" id="KW-1185">Reference proteome</keyword>
<dbReference type="GO" id="GO:0071949">
    <property type="term" value="F:FAD binding"/>
    <property type="evidence" value="ECO:0007669"/>
    <property type="project" value="InterPro"/>
</dbReference>
<evidence type="ECO:0000256" key="2">
    <source>
        <dbReference type="ARBA" id="ARBA00022630"/>
    </source>
</evidence>
<dbReference type="InterPro" id="IPR016169">
    <property type="entry name" value="FAD-bd_PCMH_sub2"/>
</dbReference>
<comment type="caution">
    <text evidence="5">The sequence shown here is derived from an EMBL/GenBank/DDBJ whole genome shotgun (WGS) entry which is preliminary data.</text>
</comment>
<dbReference type="InterPro" id="IPR016166">
    <property type="entry name" value="FAD-bd_PCMH"/>
</dbReference>
<evidence type="ECO:0000256" key="1">
    <source>
        <dbReference type="ARBA" id="ARBA00008000"/>
    </source>
</evidence>
<sequence>MLVGSSSTHSIREIFGKNLIDNDDAIRKVSISGIAEHSRLIKGIIYPESIESLRKCISDAYKNNIPVYPVSCGNNWGYGRSCPPVNDCIIINLKKLNKISNFDAELGSVEVEPGVTQGQLAKFLENTNWMMDCTGAGPDTSIIGNILERGFGHSPLGYRTRHFAVTKVVMANGDVCDLTTPGRFIGRVGFSAGLHELFTQNNIGVVVGIRLELVARQEESLRCIIKLNHKSSISKYIDAMRLLKAEQTITALPHIGNHYRMLGIFHQFDFDRKSSNLTFTEEELAELLKKYKLSPWMSSFAVLGSSSVAKAKAKRIKRQLKGIAKVYIISYSTLNRINKITNWLAKHVKWLPKINTINSNVEDIYHAMGIFEGIPNNVALKGCYWRNKQSTPRTDIDPIENGCGFMWVAPSLPMLGADVEKFMDLTEQEFNKYNFELAVTLTAVTSMLCQAIISVYYDASSVEETQKAKKLVESLRELYSKNKWIPYRRAVDEMPLDQYHYETGAVWLRKIIKKSVDKNNIISPGRYEFKE</sequence>
<evidence type="ECO:0000259" key="4">
    <source>
        <dbReference type="PROSITE" id="PS51387"/>
    </source>
</evidence>
<keyword evidence="3" id="KW-0274">FAD</keyword>
<evidence type="ECO:0000313" key="5">
    <source>
        <dbReference type="EMBL" id="RDH46113.1"/>
    </source>
</evidence>
<dbReference type="PANTHER" id="PTHR11748">
    <property type="entry name" value="D-LACTATE DEHYDROGENASE"/>
    <property type="match status" value="1"/>
</dbReference>